<dbReference type="GO" id="GO:0016020">
    <property type="term" value="C:membrane"/>
    <property type="evidence" value="ECO:0007669"/>
    <property type="project" value="UniProtKB-SubCell"/>
</dbReference>
<protein>
    <submittedName>
        <fullName evidence="8">MFS transporter</fullName>
    </submittedName>
</protein>
<evidence type="ECO:0000256" key="4">
    <source>
        <dbReference type="ARBA" id="ARBA00022989"/>
    </source>
</evidence>
<evidence type="ECO:0000256" key="2">
    <source>
        <dbReference type="ARBA" id="ARBA00022448"/>
    </source>
</evidence>
<feature type="transmembrane region" description="Helical" evidence="6">
    <location>
        <begin position="132"/>
        <end position="151"/>
    </location>
</feature>
<dbReference type="RefSeq" id="WP_081719993.1">
    <property type="nucleotide sequence ID" value="NZ_JADIIN010000020.1"/>
</dbReference>
<feature type="transmembrane region" description="Helical" evidence="6">
    <location>
        <begin position="221"/>
        <end position="240"/>
    </location>
</feature>
<feature type="transmembrane region" description="Helical" evidence="6">
    <location>
        <begin position="381"/>
        <end position="399"/>
    </location>
</feature>
<accession>A0A843AEN2</accession>
<dbReference type="PANTHER" id="PTHR42718">
    <property type="entry name" value="MAJOR FACILITATOR SUPERFAMILY MULTIDRUG TRANSPORTER MFSC"/>
    <property type="match status" value="1"/>
</dbReference>
<dbReference type="CDD" id="cd17321">
    <property type="entry name" value="MFS_MMR_MDR_like"/>
    <property type="match status" value="1"/>
</dbReference>
<feature type="transmembrane region" description="Helical" evidence="6">
    <location>
        <begin position="352"/>
        <end position="369"/>
    </location>
</feature>
<dbReference type="InterPro" id="IPR020846">
    <property type="entry name" value="MFS_dom"/>
</dbReference>
<dbReference type="PANTHER" id="PTHR42718:SF9">
    <property type="entry name" value="MAJOR FACILITATOR SUPERFAMILY MULTIDRUG TRANSPORTER MFSC"/>
    <property type="match status" value="1"/>
</dbReference>
<feature type="transmembrane region" description="Helical" evidence="6">
    <location>
        <begin position="277"/>
        <end position="298"/>
    </location>
</feature>
<dbReference type="Gene3D" id="1.20.1250.20">
    <property type="entry name" value="MFS general substrate transporter like domains"/>
    <property type="match status" value="2"/>
</dbReference>
<dbReference type="InterPro" id="IPR011701">
    <property type="entry name" value="MFS"/>
</dbReference>
<dbReference type="EMBL" id="JADIIN010000020">
    <property type="protein sequence ID" value="MBF4468231.1"/>
    <property type="molecule type" value="Genomic_DNA"/>
</dbReference>
<comment type="caution">
    <text evidence="8">The sequence shown here is derived from an EMBL/GenBank/DDBJ whole genome shotgun (WGS) entry which is preliminary data.</text>
</comment>
<dbReference type="PRINTS" id="PR01036">
    <property type="entry name" value="TCRTETB"/>
</dbReference>
<dbReference type="SUPFAM" id="SSF103473">
    <property type="entry name" value="MFS general substrate transporter"/>
    <property type="match status" value="1"/>
</dbReference>
<dbReference type="PROSITE" id="PS50850">
    <property type="entry name" value="MFS"/>
    <property type="match status" value="1"/>
</dbReference>
<feature type="transmembrane region" description="Helical" evidence="6">
    <location>
        <begin position="319"/>
        <end position="340"/>
    </location>
</feature>
<feature type="transmembrane region" description="Helical" evidence="6">
    <location>
        <begin position="405"/>
        <end position="422"/>
    </location>
</feature>
<feature type="transmembrane region" description="Helical" evidence="6">
    <location>
        <begin position="481"/>
        <end position="506"/>
    </location>
</feature>
<dbReference type="Proteomes" id="UP000658733">
    <property type="component" value="Unassembled WGS sequence"/>
</dbReference>
<name>A0A843AEN2_METAZ</name>
<reference evidence="8" key="1">
    <citation type="submission" date="2020-10" db="EMBL/GenBank/DDBJ databases">
        <title>Dehalococcoides mccartyi of a TCE/Cr reducing biochatode.</title>
        <authorList>
            <person name="Matturro B."/>
        </authorList>
    </citation>
    <scope>NUCLEOTIDE SEQUENCE</scope>
    <source>
        <strain evidence="8">Bin4</strain>
    </source>
</reference>
<feature type="transmembrane region" description="Helical" evidence="6">
    <location>
        <begin position="157"/>
        <end position="178"/>
    </location>
</feature>
<organism evidence="8 9">
    <name type="scientific">Methanobrevibacter arboriphilus</name>
    <dbReference type="NCBI Taxonomy" id="39441"/>
    <lineage>
        <taxon>Archaea</taxon>
        <taxon>Methanobacteriati</taxon>
        <taxon>Methanobacteriota</taxon>
        <taxon>Methanomada group</taxon>
        <taxon>Methanobacteria</taxon>
        <taxon>Methanobacteriales</taxon>
        <taxon>Methanobacteriaceae</taxon>
        <taxon>Methanobrevibacter</taxon>
    </lineage>
</organism>
<gene>
    <name evidence="8" type="ORF">ISP01_02385</name>
</gene>
<keyword evidence="3 6" id="KW-0812">Transmembrane</keyword>
<evidence type="ECO:0000256" key="5">
    <source>
        <dbReference type="ARBA" id="ARBA00023136"/>
    </source>
</evidence>
<keyword evidence="2" id="KW-0813">Transport</keyword>
<feature type="transmembrane region" description="Helical" evidence="6">
    <location>
        <begin position="252"/>
        <end position="271"/>
    </location>
</feature>
<feature type="domain" description="Major facilitator superfamily (MFS) profile" evidence="7">
    <location>
        <begin position="66"/>
        <end position="512"/>
    </location>
</feature>
<dbReference type="Pfam" id="PF07690">
    <property type="entry name" value="MFS_1"/>
    <property type="match status" value="2"/>
</dbReference>
<feature type="transmembrane region" description="Helical" evidence="6">
    <location>
        <begin position="65"/>
        <end position="88"/>
    </location>
</feature>
<evidence type="ECO:0000256" key="6">
    <source>
        <dbReference type="SAM" id="Phobius"/>
    </source>
</evidence>
<feature type="transmembrane region" description="Helical" evidence="6">
    <location>
        <begin position="100"/>
        <end position="120"/>
    </location>
</feature>
<evidence type="ECO:0000256" key="1">
    <source>
        <dbReference type="ARBA" id="ARBA00004141"/>
    </source>
</evidence>
<evidence type="ECO:0000313" key="8">
    <source>
        <dbReference type="EMBL" id="MBF4468231.1"/>
    </source>
</evidence>
<dbReference type="InterPro" id="IPR036259">
    <property type="entry name" value="MFS_trans_sf"/>
</dbReference>
<sequence length="516" mass="56262">MVNVHDFIKDIPRNISNAFENSTSEDSGISEDKKIFEDKNKNITNSFDLNGNEDGILKKDSSKNLIIFLAALTSFITAFSTSAIAVALPAIASQFSINAILQNWLATSFLLSIAIFSVPFGKLAGKYGLKKFFILGILIFFVGSVGASISFSAYHLIFFRVIQGIAAAMLNIASLAMITEALPPKERGKGIGITISSVYIGLTLAPVLGGILTKNLGWPSIFYLTLPLLIIPLAILIFKVKNEWVTGKKDPFDFIGTFVYSIGILLFMYGFTILNQLTGVFLTILGLIFLAGFAFWELRQKFPVFHVEFFKNLKFSSSTLAALISYLATFIVTYILNYHLQYIRHMDPQTTGLILIVTPALMALIAPFSGKLSDKIEPQKLASLGMVFVTVAIFILIFLDKSMPLYVIVVSMVLQGIGYGIFSSPNTNSIMGSVPRKFASLASATVSTVRVIGQTMSLGMLTVIFAVIMGSVPIIPRYFSLLILSSQIACVFSTVLCFIAVIASLVGMKSGKKMIS</sequence>
<evidence type="ECO:0000313" key="9">
    <source>
        <dbReference type="Proteomes" id="UP000658733"/>
    </source>
</evidence>
<evidence type="ECO:0000256" key="3">
    <source>
        <dbReference type="ARBA" id="ARBA00022692"/>
    </source>
</evidence>
<proteinExistence type="predicted"/>
<dbReference type="GO" id="GO:0022857">
    <property type="term" value="F:transmembrane transporter activity"/>
    <property type="evidence" value="ECO:0007669"/>
    <property type="project" value="InterPro"/>
</dbReference>
<evidence type="ECO:0000259" key="7">
    <source>
        <dbReference type="PROSITE" id="PS50850"/>
    </source>
</evidence>
<keyword evidence="5 6" id="KW-0472">Membrane</keyword>
<dbReference type="AlphaFoldDB" id="A0A843AEN2"/>
<comment type="subcellular location">
    <subcellularLocation>
        <location evidence="1">Membrane</location>
        <topology evidence="1">Multi-pass membrane protein</topology>
    </subcellularLocation>
</comment>
<keyword evidence="4 6" id="KW-1133">Transmembrane helix</keyword>
<feature type="transmembrane region" description="Helical" evidence="6">
    <location>
        <begin position="190"/>
        <end position="209"/>
    </location>
</feature>